<reference evidence="2" key="1">
    <citation type="submission" date="2021-01" db="EMBL/GenBank/DDBJ databases">
        <title>Whole genome shotgun sequence of Rugosimonospora africana NBRC 104875.</title>
        <authorList>
            <person name="Komaki H."/>
            <person name="Tamura T."/>
        </authorList>
    </citation>
    <scope>NUCLEOTIDE SEQUENCE</scope>
    <source>
        <strain evidence="2">NBRC 104875</strain>
    </source>
</reference>
<keyword evidence="1" id="KW-0812">Transmembrane</keyword>
<organism evidence="2 3">
    <name type="scientific">Rugosimonospora africana</name>
    <dbReference type="NCBI Taxonomy" id="556532"/>
    <lineage>
        <taxon>Bacteria</taxon>
        <taxon>Bacillati</taxon>
        <taxon>Actinomycetota</taxon>
        <taxon>Actinomycetes</taxon>
        <taxon>Micromonosporales</taxon>
        <taxon>Micromonosporaceae</taxon>
        <taxon>Rugosimonospora</taxon>
    </lineage>
</organism>
<evidence type="ECO:0000313" key="2">
    <source>
        <dbReference type="EMBL" id="GIH15921.1"/>
    </source>
</evidence>
<feature type="transmembrane region" description="Helical" evidence="1">
    <location>
        <begin position="63"/>
        <end position="83"/>
    </location>
</feature>
<evidence type="ECO:0000313" key="3">
    <source>
        <dbReference type="Proteomes" id="UP000642748"/>
    </source>
</evidence>
<evidence type="ECO:0000256" key="1">
    <source>
        <dbReference type="SAM" id="Phobius"/>
    </source>
</evidence>
<dbReference type="Proteomes" id="UP000642748">
    <property type="component" value="Unassembled WGS sequence"/>
</dbReference>
<comment type="caution">
    <text evidence="2">The sequence shown here is derived from an EMBL/GenBank/DDBJ whole genome shotgun (WGS) entry which is preliminary data.</text>
</comment>
<name>A0A8J3QWB1_9ACTN</name>
<sequence length="139" mass="15141">MEEEARERALLTALTTEHFALETARSATVTESVGRATVFLTLLSAALIGLGFVSRGADLIKPYLGSVLPTLVITGLFTFGRLVQNLRENSLHLKRIQRIRAYYHRQLAGEHDFFADALAGEGDDQAIAAAVGTKPTRTD</sequence>
<protein>
    <submittedName>
        <fullName evidence="2">Uncharacterized protein</fullName>
    </submittedName>
</protein>
<gene>
    <name evidence="2" type="ORF">Raf01_40930</name>
</gene>
<keyword evidence="1" id="KW-1133">Transmembrane helix</keyword>
<accession>A0A8J3QWB1</accession>
<dbReference type="RefSeq" id="WP_203919530.1">
    <property type="nucleotide sequence ID" value="NZ_BONZ01000038.1"/>
</dbReference>
<keyword evidence="1" id="KW-0472">Membrane</keyword>
<feature type="transmembrane region" description="Helical" evidence="1">
    <location>
        <begin position="36"/>
        <end position="57"/>
    </location>
</feature>
<dbReference type="AlphaFoldDB" id="A0A8J3QWB1"/>
<keyword evidence="3" id="KW-1185">Reference proteome</keyword>
<proteinExistence type="predicted"/>
<dbReference type="EMBL" id="BONZ01000038">
    <property type="protein sequence ID" value="GIH15921.1"/>
    <property type="molecule type" value="Genomic_DNA"/>
</dbReference>